<evidence type="ECO:0000313" key="2">
    <source>
        <dbReference type="Proteomes" id="UP000485058"/>
    </source>
</evidence>
<protein>
    <submittedName>
        <fullName evidence="1">Uncharacterized protein</fullName>
    </submittedName>
</protein>
<keyword evidence="2" id="KW-1185">Reference proteome</keyword>
<proteinExistence type="predicted"/>
<reference evidence="1 2" key="1">
    <citation type="submission" date="2020-02" db="EMBL/GenBank/DDBJ databases">
        <title>Draft genome sequence of Haematococcus lacustris strain NIES-144.</title>
        <authorList>
            <person name="Morimoto D."/>
            <person name="Nakagawa S."/>
            <person name="Yoshida T."/>
            <person name="Sawayama S."/>
        </authorList>
    </citation>
    <scope>NUCLEOTIDE SEQUENCE [LARGE SCALE GENOMIC DNA]</scope>
    <source>
        <strain evidence="1 2">NIES-144</strain>
    </source>
</reference>
<dbReference type="AlphaFoldDB" id="A0A699ZF68"/>
<gene>
    <name evidence="1" type="ORF">HaLaN_17674</name>
</gene>
<dbReference type="EMBL" id="BLLF01001654">
    <property type="protein sequence ID" value="GFH20535.1"/>
    <property type="molecule type" value="Genomic_DNA"/>
</dbReference>
<accession>A0A699ZF68</accession>
<organism evidence="1 2">
    <name type="scientific">Haematococcus lacustris</name>
    <name type="common">Green alga</name>
    <name type="synonym">Haematococcus pluvialis</name>
    <dbReference type="NCBI Taxonomy" id="44745"/>
    <lineage>
        <taxon>Eukaryota</taxon>
        <taxon>Viridiplantae</taxon>
        <taxon>Chlorophyta</taxon>
        <taxon>core chlorophytes</taxon>
        <taxon>Chlorophyceae</taxon>
        <taxon>CS clade</taxon>
        <taxon>Chlamydomonadales</taxon>
        <taxon>Haematococcaceae</taxon>
        <taxon>Haematococcus</taxon>
    </lineage>
</organism>
<dbReference type="Proteomes" id="UP000485058">
    <property type="component" value="Unassembled WGS sequence"/>
</dbReference>
<sequence>MAVHDMFLSWLGQVAGWLNRAEPHAAKHCQEQWICPAVRLWRMRCGRKQRPSVGPGCQPVGRYCGRGGEEEVQPVGVVRKVGHQGGQE</sequence>
<comment type="caution">
    <text evidence="1">The sequence shown here is derived from an EMBL/GenBank/DDBJ whole genome shotgun (WGS) entry which is preliminary data.</text>
</comment>
<evidence type="ECO:0000313" key="1">
    <source>
        <dbReference type="EMBL" id="GFH20535.1"/>
    </source>
</evidence>
<feature type="non-terminal residue" evidence="1">
    <location>
        <position position="88"/>
    </location>
</feature>
<name>A0A699ZF68_HAELA</name>